<keyword evidence="4" id="KW-1185">Reference proteome</keyword>
<comment type="caution">
    <text evidence="3">The sequence shown here is derived from an EMBL/GenBank/DDBJ whole genome shotgun (WGS) entry which is preliminary data.</text>
</comment>
<dbReference type="InterPro" id="IPR009125">
    <property type="entry name" value="ATPMK"/>
</dbReference>
<evidence type="ECO:0000313" key="4">
    <source>
        <dbReference type="Proteomes" id="UP000735302"/>
    </source>
</evidence>
<organism evidence="3 4">
    <name type="scientific">Plakobranchus ocellatus</name>
    <dbReference type="NCBI Taxonomy" id="259542"/>
    <lineage>
        <taxon>Eukaryota</taxon>
        <taxon>Metazoa</taxon>
        <taxon>Spiralia</taxon>
        <taxon>Lophotrochozoa</taxon>
        <taxon>Mollusca</taxon>
        <taxon>Gastropoda</taxon>
        <taxon>Heterobranchia</taxon>
        <taxon>Euthyneura</taxon>
        <taxon>Panpulmonata</taxon>
        <taxon>Sacoglossa</taxon>
        <taxon>Placobranchoidea</taxon>
        <taxon>Plakobranchidae</taxon>
        <taxon>Plakobranchus</taxon>
    </lineage>
</organism>
<proteinExistence type="predicted"/>
<keyword evidence="2" id="KW-0472">Membrane</keyword>
<dbReference type="Proteomes" id="UP000735302">
    <property type="component" value="Unassembled WGS sequence"/>
</dbReference>
<evidence type="ECO:0000256" key="2">
    <source>
        <dbReference type="SAM" id="Phobius"/>
    </source>
</evidence>
<keyword evidence="2" id="KW-0812">Transmembrane</keyword>
<reference evidence="3 4" key="1">
    <citation type="journal article" date="2021" name="Elife">
        <title>Chloroplast acquisition without the gene transfer in kleptoplastic sea slugs, Plakobranchus ocellatus.</title>
        <authorList>
            <person name="Maeda T."/>
            <person name="Takahashi S."/>
            <person name="Yoshida T."/>
            <person name="Shimamura S."/>
            <person name="Takaki Y."/>
            <person name="Nagai Y."/>
            <person name="Toyoda A."/>
            <person name="Suzuki Y."/>
            <person name="Arimoto A."/>
            <person name="Ishii H."/>
            <person name="Satoh N."/>
            <person name="Nishiyama T."/>
            <person name="Hasebe M."/>
            <person name="Maruyama T."/>
            <person name="Minagawa J."/>
            <person name="Obokata J."/>
            <person name="Shigenobu S."/>
        </authorList>
    </citation>
    <scope>NUCLEOTIDE SEQUENCE [LARGE SCALE GENOMIC DNA]</scope>
</reference>
<name>A0AAV4AUS7_9GAST</name>
<dbReference type="AlphaFoldDB" id="A0AAV4AUS7"/>
<dbReference type="Pfam" id="PF14960">
    <property type="entry name" value="ATP_synth_reg"/>
    <property type="match status" value="1"/>
</dbReference>
<feature type="transmembrane region" description="Helical" evidence="2">
    <location>
        <begin position="62"/>
        <end position="80"/>
    </location>
</feature>
<dbReference type="EMBL" id="BLXT01004151">
    <property type="protein sequence ID" value="GFO10306.1"/>
    <property type="molecule type" value="Genomic_DNA"/>
</dbReference>
<accession>A0AAV4AUS7</accession>
<keyword evidence="2" id="KW-1133">Transmembrane helix</keyword>
<evidence type="ECO:0000313" key="3">
    <source>
        <dbReference type="EMBL" id="GFO10306.1"/>
    </source>
</evidence>
<feature type="region of interest" description="Disordered" evidence="1">
    <location>
        <begin position="1"/>
        <end position="21"/>
    </location>
</feature>
<evidence type="ECO:0000256" key="1">
    <source>
        <dbReference type="SAM" id="MobiDB-lite"/>
    </source>
</evidence>
<sequence length="95" mass="10482">MASKPDPLTSASGGPKIPGGTSLSCLFTWLGTRGDYSSIDKKDKSLTGWRRYFSTVTKEGRVNIVVGTYLAASVAGYVMWRNYTSKRDRKHETSQ</sequence>
<gene>
    <name evidence="3" type="ORF">PoB_003681100</name>
</gene>
<protein>
    <submittedName>
        <fullName evidence="3">Uncharacterized protein</fullName>
    </submittedName>
</protein>